<keyword evidence="2 4" id="KW-0560">Oxidoreductase</keyword>
<dbReference type="Gene3D" id="3.40.50.720">
    <property type="entry name" value="NAD(P)-binding Rossmann-like Domain"/>
    <property type="match status" value="2"/>
</dbReference>
<proteinExistence type="inferred from homology"/>
<evidence type="ECO:0000259" key="5">
    <source>
        <dbReference type="Pfam" id="PF00389"/>
    </source>
</evidence>
<evidence type="ECO:0000313" key="7">
    <source>
        <dbReference type="EMBL" id="UYM03417.1"/>
    </source>
</evidence>
<evidence type="ECO:0000313" key="8">
    <source>
        <dbReference type="Proteomes" id="UP001164390"/>
    </source>
</evidence>
<dbReference type="InterPro" id="IPR036291">
    <property type="entry name" value="NAD(P)-bd_dom_sf"/>
</dbReference>
<dbReference type="Pfam" id="PF02826">
    <property type="entry name" value="2-Hacid_dh_C"/>
    <property type="match status" value="1"/>
</dbReference>
<dbReference type="FunFam" id="3.40.50.720:FF:000203">
    <property type="entry name" value="D-3-phosphoglycerate dehydrogenase (SerA)"/>
    <property type="match status" value="1"/>
</dbReference>
<keyword evidence="3" id="KW-0520">NAD</keyword>
<sequence>MPDRARLLVLDDVEGLIEASASTRRMRELADVRFLRGRLADVSDDELADVRVVLAIRERTAFDSATLDRLPALELILQTGGHAYHVDADAARGRGVRVALGRGGTAASAAVPELTFGLIIGCMRHLPAAQRAMAGGEWPGLVGRTLRGRRLGLLGVGRHGKQVARVAEAFGMEVVAWRRPGSAASDDGVSRVDLDTLLRTCDVVSVHLRLSDESRGLLGARELALLKPGSILVNTARGAIVDEVALVDALRNGPLAGAGLDVFTAEPLPVDSPLRSMPNVVLTPHVGWTVEEVFEEFAAIATRQLEAYVSGTLDPTELLHP</sequence>
<protein>
    <submittedName>
        <fullName evidence="7">D-2-hydroxyacid dehydrogenase family protein</fullName>
    </submittedName>
</protein>
<organism evidence="7 8">
    <name type="scientific">Solicola gregarius</name>
    <dbReference type="NCBI Taxonomy" id="2908642"/>
    <lineage>
        <taxon>Bacteria</taxon>
        <taxon>Bacillati</taxon>
        <taxon>Actinomycetota</taxon>
        <taxon>Actinomycetes</taxon>
        <taxon>Propionibacteriales</taxon>
        <taxon>Nocardioidaceae</taxon>
        <taxon>Solicola</taxon>
    </lineage>
</organism>
<accession>A0AA46YIW3</accession>
<evidence type="ECO:0000256" key="3">
    <source>
        <dbReference type="ARBA" id="ARBA00023027"/>
    </source>
</evidence>
<dbReference type="KEGG" id="sgrg:L0C25_12705"/>
<dbReference type="InterPro" id="IPR006139">
    <property type="entry name" value="D-isomer_2_OHA_DH_cat_dom"/>
</dbReference>
<dbReference type="PANTHER" id="PTHR42789:SF1">
    <property type="entry name" value="D-ISOMER SPECIFIC 2-HYDROXYACID DEHYDROGENASE FAMILY PROTEIN (AFU_ORTHOLOGUE AFUA_6G10090)"/>
    <property type="match status" value="1"/>
</dbReference>
<dbReference type="InterPro" id="IPR006140">
    <property type="entry name" value="D-isomer_DH_NAD-bd"/>
</dbReference>
<reference evidence="7" key="1">
    <citation type="submission" date="2022-01" db="EMBL/GenBank/DDBJ databases">
        <title>Nocardioidaceae gen. sp. A5X3R13.</title>
        <authorList>
            <person name="Lopez Marin M.A."/>
            <person name="Uhlik O."/>
        </authorList>
    </citation>
    <scope>NUCLEOTIDE SEQUENCE</scope>
    <source>
        <strain evidence="7">A5X3R13</strain>
    </source>
</reference>
<evidence type="ECO:0000256" key="2">
    <source>
        <dbReference type="ARBA" id="ARBA00023002"/>
    </source>
</evidence>
<dbReference type="AlphaFoldDB" id="A0AA46YIW3"/>
<evidence type="ECO:0000259" key="6">
    <source>
        <dbReference type="Pfam" id="PF02826"/>
    </source>
</evidence>
<name>A0AA46YIW3_9ACTN</name>
<dbReference type="SUPFAM" id="SSF51735">
    <property type="entry name" value="NAD(P)-binding Rossmann-fold domains"/>
    <property type="match status" value="1"/>
</dbReference>
<evidence type="ECO:0000256" key="1">
    <source>
        <dbReference type="ARBA" id="ARBA00005854"/>
    </source>
</evidence>
<dbReference type="PROSITE" id="PS00671">
    <property type="entry name" value="D_2_HYDROXYACID_DH_3"/>
    <property type="match status" value="1"/>
</dbReference>
<feature type="domain" description="D-isomer specific 2-hydroxyacid dehydrogenase catalytic" evidence="5">
    <location>
        <begin position="24"/>
        <end position="312"/>
    </location>
</feature>
<dbReference type="RefSeq" id="WP_271632023.1">
    <property type="nucleotide sequence ID" value="NZ_CP094970.1"/>
</dbReference>
<evidence type="ECO:0000256" key="4">
    <source>
        <dbReference type="RuleBase" id="RU003719"/>
    </source>
</evidence>
<keyword evidence="8" id="KW-1185">Reference proteome</keyword>
<feature type="domain" description="D-isomer specific 2-hydroxyacid dehydrogenase NAD-binding" evidence="6">
    <location>
        <begin position="116"/>
        <end position="287"/>
    </location>
</feature>
<dbReference type="InterPro" id="IPR050857">
    <property type="entry name" value="D-2-hydroxyacid_DH"/>
</dbReference>
<dbReference type="InterPro" id="IPR029753">
    <property type="entry name" value="D-isomer_DH_CS"/>
</dbReference>
<dbReference type="SUPFAM" id="SSF52283">
    <property type="entry name" value="Formate/glycerate dehydrogenase catalytic domain-like"/>
    <property type="match status" value="1"/>
</dbReference>
<dbReference type="GO" id="GO:0051287">
    <property type="term" value="F:NAD binding"/>
    <property type="evidence" value="ECO:0007669"/>
    <property type="project" value="InterPro"/>
</dbReference>
<dbReference type="Pfam" id="PF00389">
    <property type="entry name" value="2-Hacid_dh"/>
    <property type="match status" value="1"/>
</dbReference>
<dbReference type="Proteomes" id="UP001164390">
    <property type="component" value="Chromosome"/>
</dbReference>
<dbReference type="GO" id="GO:0016616">
    <property type="term" value="F:oxidoreductase activity, acting on the CH-OH group of donors, NAD or NADP as acceptor"/>
    <property type="evidence" value="ECO:0007669"/>
    <property type="project" value="InterPro"/>
</dbReference>
<comment type="similarity">
    <text evidence="1 4">Belongs to the D-isomer specific 2-hydroxyacid dehydrogenase family.</text>
</comment>
<gene>
    <name evidence="7" type="ORF">L0C25_12705</name>
</gene>
<dbReference type="PANTHER" id="PTHR42789">
    <property type="entry name" value="D-ISOMER SPECIFIC 2-HYDROXYACID DEHYDROGENASE FAMILY PROTEIN (AFU_ORTHOLOGUE AFUA_6G10090)"/>
    <property type="match status" value="1"/>
</dbReference>
<dbReference type="EMBL" id="CP094970">
    <property type="protein sequence ID" value="UYM03417.1"/>
    <property type="molecule type" value="Genomic_DNA"/>
</dbReference>